<keyword evidence="2" id="KW-1185">Reference proteome</keyword>
<protein>
    <submittedName>
        <fullName evidence="1">Uncharacterized protein</fullName>
    </submittedName>
</protein>
<dbReference type="Proteomes" id="UP000830454">
    <property type="component" value="Chromosome"/>
</dbReference>
<reference evidence="1" key="2">
    <citation type="submission" date="2022-04" db="EMBL/GenBank/DDBJ databases">
        <title>Complete Genome Sequence of Flavobacterium sediminilitoris YSM-43, Isolated from a Tidal Sediment.</title>
        <authorList>
            <person name="Lee P.A."/>
        </authorList>
    </citation>
    <scope>NUCLEOTIDE SEQUENCE</scope>
    <source>
        <strain evidence="1">YSM-43</strain>
    </source>
</reference>
<name>A0ABY4HPX3_9FLAO</name>
<organism evidence="1 2">
    <name type="scientific">Flavobacterium sediminilitoris</name>
    <dbReference type="NCBI Taxonomy" id="2024526"/>
    <lineage>
        <taxon>Bacteria</taxon>
        <taxon>Pseudomonadati</taxon>
        <taxon>Bacteroidota</taxon>
        <taxon>Flavobacteriia</taxon>
        <taxon>Flavobacteriales</taxon>
        <taxon>Flavobacteriaceae</taxon>
        <taxon>Flavobacterium</taxon>
    </lineage>
</organism>
<accession>A0ABY4HPX3</accession>
<evidence type="ECO:0000313" key="1">
    <source>
        <dbReference type="EMBL" id="UOX34743.1"/>
    </source>
</evidence>
<dbReference type="RefSeq" id="WP_246917798.1">
    <property type="nucleotide sequence ID" value="NZ_CP090145.1"/>
</dbReference>
<evidence type="ECO:0000313" key="2">
    <source>
        <dbReference type="Proteomes" id="UP000830454"/>
    </source>
</evidence>
<dbReference type="EMBL" id="CP090145">
    <property type="protein sequence ID" value="UOX34743.1"/>
    <property type="molecule type" value="Genomic_DNA"/>
</dbReference>
<sequence>MGFREFATNDTFFLLGAFNQPGFRCDGGDSDDQVNFSFRFFNNSKKGIGGFQGLGYSTKFTSYLSKIINPLNSKANCVFCAIEFQKRIMNMAYGAAKNTSGYGLEEADLAAELFRVFGGYSSKIVTEVGVDGLKNTLNTQLKNHKNFTIIVGRLRDQSKFKAHAFNGILIDGDWHFMDLQNGVLYKEKAMERVFTSYRFYDVYK</sequence>
<gene>
    <name evidence="1" type="ORF">LXD69_04365</name>
</gene>
<reference evidence="1" key="1">
    <citation type="submission" date="2021-12" db="EMBL/GenBank/DDBJ databases">
        <authorList>
            <person name="Cha I.-T."/>
            <person name="Lee K.-E."/>
            <person name="Park S.-J."/>
        </authorList>
    </citation>
    <scope>NUCLEOTIDE SEQUENCE</scope>
    <source>
        <strain evidence="1">YSM-43</strain>
    </source>
</reference>
<proteinExistence type="predicted"/>